<sequence>MNVVPVEVSGVLSVGVADDGDEGVEDGGEVLVEDVVDSSVEVGELSPVWDLEKLFNIFLCFVISTFILKNSKCPPKFLTYFLISVVNHIVTRHEFSNIVPRVVVNDYQLQNVVPVEVSGVLSVGVADDGDEGVEDGGEVLVEDVVDSSVEVGELSPVWDLEKLFNIFLCFVISTFILKNSKCPPKFLTYFFISVVNHIVTRHEFSSIVPQVVVNDYQLQVTLTN</sequence>
<name>A0A9Q0YQU9_HOLLE</name>
<organism evidence="1 2">
    <name type="scientific">Holothuria leucospilota</name>
    <name type="common">Black long sea cucumber</name>
    <name type="synonym">Mertensiothuria leucospilota</name>
    <dbReference type="NCBI Taxonomy" id="206669"/>
    <lineage>
        <taxon>Eukaryota</taxon>
        <taxon>Metazoa</taxon>
        <taxon>Echinodermata</taxon>
        <taxon>Eleutherozoa</taxon>
        <taxon>Echinozoa</taxon>
        <taxon>Holothuroidea</taxon>
        <taxon>Aspidochirotacea</taxon>
        <taxon>Aspidochirotida</taxon>
        <taxon>Holothuriidae</taxon>
        <taxon>Holothuria</taxon>
    </lineage>
</organism>
<keyword evidence="2" id="KW-1185">Reference proteome</keyword>
<evidence type="ECO:0000313" key="1">
    <source>
        <dbReference type="EMBL" id="KAJ8024929.1"/>
    </source>
</evidence>
<evidence type="ECO:0000313" key="2">
    <source>
        <dbReference type="Proteomes" id="UP001152320"/>
    </source>
</evidence>
<dbReference type="Proteomes" id="UP001152320">
    <property type="component" value="Chromosome 18"/>
</dbReference>
<proteinExistence type="predicted"/>
<dbReference type="EMBL" id="JAIZAY010000018">
    <property type="protein sequence ID" value="KAJ8024929.1"/>
    <property type="molecule type" value="Genomic_DNA"/>
</dbReference>
<protein>
    <submittedName>
        <fullName evidence="1">Uncharacterized protein</fullName>
    </submittedName>
</protein>
<accession>A0A9Q0YQU9</accession>
<gene>
    <name evidence="1" type="ORF">HOLleu_34990</name>
</gene>
<dbReference type="AlphaFoldDB" id="A0A9Q0YQU9"/>
<comment type="caution">
    <text evidence="1">The sequence shown here is derived from an EMBL/GenBank/DDBJ whole genome shotgun (WGS) entry which is preliminary data.</text>
</comment>
<reference evidence="1" key="1">
    <citation type="submission" date="2021-10" db="EMBL/GenBank/DDBJ databases">
        <title>Tropical sea cucumber genome reveals ecological adaptation and Cuvierian tubules defense mechanism.</title>
        <authorList>
            <person name="Chen T."/>
        </authorList>
    </citation>
    <scope>NUCLEOTIDE SEQUENCE</scope>
    <source>
        <strain evidence="1">Nanhai2018</strain>
        <tissue evidence="1">Muscle</tissue>
    </source>
</reference>